<dbReference type="SUPFAM" id="SSF50104">
    <property type="entry name" value="Translation proteins SH3-like domain"/>
    <property type="match status" value="1"/>
</dbReference>
<dbReference type="Pfam" id="PF01929">
    <property type="entry name" value="Ribosomal_L14e"/>
    <property type="match status" value="1"/>
</dbReference>
<dbReference type="InterPro" id="IPR008991">
    <property type="entry name" value="Translation_prot_SH3-like_sf"/>
</dbReference>
<comment type="similarity">
    <text evidence="1">Belongs to the eukaryotic ribosomal protein eL14 family.</text>
</comment>
<dbReference type="GO" id="GO:0003723">
    <property type="term" value="F:RNA binding"/>
    <property type="evidence" value="ECO:0007669"/>
    <property type="project" value="InterPro"/>
</dbReference>
<dbReference type="GO" id="GO:0006412">
    <property type="term" value="P:translation"/>
    <property type="evidence" value="ECO:0007669"/>
    <property type="project" value="InterPro"/>
</dbReference>
<dbReference type="GO" id="GO:0003735">
    <property type="term" value="F:structural constituent of ribosome"/>
    <property type="evidence" value="ECO:0007669"/>
    <property type="project" value="InterPro"/>
</dbReference>
<dbReference type="PANTHER" id="PTHR11127:SF2">
    <property type="entry name" value="LARGE RIBOSOMAL SUBUNIT PROTEIN EL14"/>
    <property type="match status" value="1"/>
</dbReference>
<keyword evidence="6" id="KW-1185">Reference proteome</keyword>
<keyword evidence="2" id="KW-0689">Ribosomal protein</keyword>
<evidence type="ECO:0000256" key="2">
    <source>
        <dbReference type="ARBA" id="ARBA00022980"/>
    </source>
</evidence>
<dbReference type="InterPro" id="IPR039660">
    <property type="entry name" value="Ribosomal_eL14"/>
</dbReference>
<dbReference type="CDD" id="cd23702">
    <property type="entry name" value="eL14"/>
    <property type="match status" value="1"/>
</dbReference>
<dbReference type="GO" id="GO:0022625">
    <property type="term" value="C:cytosolic large ribosomal subunit"/>
    <property type="evidence" value="ECO:0007669"/>
    <property type="project" value="TreeGrafter"/>
</dbReference>
<evidence type="ECO:0000256" key="3">
    <source>
        <dbReference type="ARBA" id="ARBA00023274"/>
    </source>
</evidence>
<proteinExistence type="inferred from homology"/>
<evidence type="ECO:0000256" key="1">
    <source>
        <dbReference type="ARBA" id="ARBA00006592"/>
    </source>
</evidence>
<dbReference type="AlphaFoldDB" id="A0AAF0J7S5"/>
<evidence type="ECO:0000313" key="6">
    <source>
        <dbReference type="Proteomes" id="UP001219933"/>
    </source>
</evidence>
<reference evidence="5" key="1">
    <citation type="submission" date="2023-03" db="EMBL/GenBank/DDBJ databases">
        <title>Mating type loci evolution in Malassezia.</title>
        <authorList>
            <person name="Coelho M.A."/>
        </authorList>
    </citation>
    <scope>NUCLEOTIDE SEQUENCE</scope>
    <source>
        <strain evidence="5">CBS 11721</strain>
    </source>
</reference>
<protein>
    <recommendedName>
        <fullName evidence="4">Large ribosomal subunit protein eL14 domain-containing protein</fullName>
    </recommendedName>
</protein>
<keyword evidence="3" id="KW-0687">Ribonucleoprotein</keyword>
<feature type="domain" description="Large ribosomal subunit protein eL14" evidence="4">
    <location>
        <begin position="66"/>
        <end position="140"/>
    </location>
</feature>
<name>A0AAF0J7S5_9BASI</name>
<dbReference type="Gene3D" id="2.30.30.30">
    <property type="match status" value="1"/>
</dbReference>
<evidence type="ECO:0000313" key="5">
    <source>
        <dbReference type="EMBL" id="WFD36942.1"/>
    </source>
</evidence>
<dbReference type="Gene3D" id="6.10.250.2270">
    <property type="match status" value="1"/>
</dbReference>
<dbReference type="InterPro" id="IPR002784">
    <property type="entry name" value="Ribosomal_eL14_dom"/>
</dbReference>
<dbReference type="PANTHER" id="PTHR11127">
    <property type="entry name" value="60S RIBOSOMAL PROTEIN L14"/>
    <property type="match status" value="1"/>
</dbReference>
<gene>
    <name evidence="5" type="ORF">MCUN1_003834</name>
</gene>
<organism evidence="5 6">
    <name type="scientific">Malassezia cuniculi</name>
    <dbReference type="NCBI Taxonomy" id="948313"/>
    <lineage>
        <taxon>Eukaryota</taxon>
        <taxon>Fungi</taxon>
        <taxon>Dikarya</taxon>
        <taxon>Basidiomycota</taxon>
        <taxon>Ustilaginomycotina</taxon>
        <taxon>Malasseziomycetes</taxon>
        <taxon>Malasseziales</taxon>
        <taxon>Malasseziaceae</taxon>
        <taxon>Malassezia</taxon>
    </lineage>
</organism>
<sequence>MRNASLFRILPTVAMGAPRQSFKRFVEVGRVIFLREGEDAGKLAVIVEIVDHNRAVIENPSAGVARQVFLYKNAILTPFVVKKLPRGAHTKAVRKAFDASDVATKWAESKWAKSIAARELRKQTTDFERFVIRDLKKQRRAAITAAAKKVQA</sequence>
<evidence type="ECO:0000259" key="4">
    <source>
        <dbReference type="Pfam" id="PF01929"/>
    </source>
</evidence>
<dbReference type="EMBL" id="CP119882">
    <property type="protein sequence ID" value="WFD36942.1"/>
    <property type="molecule type" value="Genomic_DNA"/>
</dbReference>
<dbReference type="GO" id="GO:0042273">
    <property type="term" value="P:ribosomal large subunit biogenesis"/>
    <property type="evidence" value="ECO:0007669"/>
    <property type="project" value="TreeGrafter"/>
</dbReference>
<accession>A0AAF0J7S5</accession>
<dbReference type="Proteomes" id="UP001219933">
    <property type="component" value="Chromosome 6"/>
</dbReference>
<dbReference type="InterPro" id="IPR014722">
    <property type="entry name" value="Rib_uL2_dom2"/>
</dbReference>